<keyword evidence="1 2" id="KW-0238">DNA-binding</keyword>
<dbReference type="Pfam" id="PF00440">
    <property type="entry name" value="TetR_N"/>
    <property type="match status" value="1"/>
</dbReference>
<dbReference type="InterPro" id="IPR001647">
    <property type="entry name" value="HTH_TetR"/>
</dbReference>
<accession>A0ABT4MGS7</accession>
<dbReference type="Pfam" id="PF21306">
    <property type="entry name" value="TetR_C_40"/>
    <property type="match status" value="1"/>
</dbReference>
<evidence type="ECO:0000256" key="2">
    <source>
        <dbReference type="PROSITE-ProRule" id="PRU00335"/>
    </source>
</evidence>
<evidence type="ECO:0000313" key="5">
    <source>
        <dbReference type="Proteomes" id="UP001081071"/>
    </source>
</evidence>
<evidence type="ECO:0000256" key="1">
    <source>
        <dbReference type="ARBA" id="ARBA00023125"/>
    </source>
</evidence>
<organism evidence="4 5">
    <name type="scientific">Rhodococcus ruber</name>
    <dbReference type="NCBI Taxonomy" id="1830"/>
    <lineage>
        <taxon>Bacteria</taxon>
        <taxon>Bacillati</taxon>
        <taxon>Actinomycetota</taxon>
        <taxon>Actinomycetes</taxon>
        <taxon>Mycobacteriales</taxon>
        <taxon>Nocardiaceae</taxon>
        <taxon>Rhodococcus</taxon>
    </lineage>
</organism>
<dbReference type="InterPro" id="IPR049513">
    <property type="entry name" value="TetR_C_40"/>
</dbReference>
<dbReference type="Proteomes" id="UP001081071">
    <property type="component" value="Unassembled WGS sequence"/>
</dbReference>
<keyword evidence="5" id="KW-1185">Reference proteome</keyword>
<name>A0ABT4MGS7_9NOCA</name>
<evidence type="ECO:0000313" key="4">
    <source>
        <dbReference type="EMBL" id="MCZ4520193.1"/>
    </source>
</evidence>
<dbReference type="InterPro" id="IPR009057">
    <property type="entry name" value="Homeodomain-like_sf"/>
</dbReference>
<dbReference type="RefSeq" id="WP_269606225.1">
    <property type="nucleotide sequence ID" value="NZ_JAPWIJ010000006.1"/>
</dbReference>
<gene>
    <name evidence="4" type="ORF">O4220_16905</name>
</gene>
<dbReference type="EMBL" id="JAPWIJ010000006">
    <property type="protein sequence ID" value="MCZ4520193.1"/>
    <property type="molecule type" value="Genomic_DNA"/>
</dbReference>
<dbReference type="Gene3D" id="1.10.357.10">
    <property type="entry name" value="Tetracycline Repressor, domain 2"/>
    <property type="match status" value="1"/>
</dbReference>
<reference evidence="4" key="1">
    <citation type="submission" date="2022-12" db="EMBL/GenBank/DDBJ databases">
        <authorList>
            <person name="Krivoruchko A.V."/>
            <person name="Elkin A."/>
        </authorList>
    </citation>
    <scope>NUCLEOTIDE SEQUENCE</scope>
    <source>
        <strain evidence="4">IEGM 1391</strain>
    </source>
</reference>
<comment type="caution">
    <text evidence="4">The sequence shown here is derived from an EMBL/GenBank/DDBJ whole genome shotgun (WGS) entry which is preliminary data.</text>
</comment>
<dbReference type="PROSITE" id="PS50977">
    <property type="entry name" value="HTH_TETR_2"/>
    <property type="match status" value="1"/>
</dbReference>
<proteinExistence type="predicted"/>
<feature type="DNA-binding region" description="H-T-H motif" evidence="2">
    <location>
        <begin position="35"/>
        <end position="54"/>
    </location>
</feature>
<sequence>MAETQNRLERRKARTRGALITAAQGFIARGELNAPIAEITQAADVGMGSFYNHFVSREQLFQSAVDGALELLGRYLDSLTDADADPAEAFTRSFRISGRLFRLQPELSRVLIHSGPELITSQHGLGPRAARDIVAGIGAGYFRVEDIQLSLALVAGALLGLGQLLLEQPDRDDAEAVDRMAYTVLLALGVSDGDAQDLCSRPLPPMSDVPSVGDELV</sequence>
<evidence type="ECO:0000259" key="3">
    <source>
        <dbReference type="PROSITE" id="PS50977"/>
    </source>
</evidence>
<feature type="domain" description="HTH tetR-type" evidence="3">
    <location>
        <begin position="13"/>
        <end position="72"/>
    </location>
</feature>
<protein>
    <submittedName>
        <fullName evidence="4">TetR/AcrR family transcriptional regulator</fullName>
    </submittedName>
</protein>
<dbReference type="SUPFAM" id="SSF46689">
    <property type="entry name" value="Homeodomain-like"/>
    <property type="match status" value="1"/>
</dbReference>